<dbReference type="EMBL" id="OU963870">
    <property type="protein sequence ID" value="CAH0395266.1"/>
    <property type="molecule type" value="Genomic_DNA"/>
</dbReference>
<dbReference type="AlphaFoldDB" id="A0A9P0F9B4"/>
<evidence type="ECO:0000256" key="1">
    <source>
        <dbReference type="SAM" id="MobiDB-lite"/>
    </source>
</evidence>
<gene>
    <name evidence="2" type="ORF">BEMITA_LOCUS13476</name>
</gene>
<keyword evidence="3" id="KW-1185">Reference proteome</keyword>
<name>A0A9P0F9B4_BEMTA</name>
<dbReference type="Proteomes" id="UP001152759">
    <property type="component" value="Chromosome 9"/>
</dbReference>
<proteinExistence type="predicted"/>
<feature type="region of interest" description="Disordered" evidence="1">
    <location>
        <begin position="73"/>
        <end position="94"/>
    </location>
</feature>
<protein>
    <submittedName>
        <fullName evidence="2">Uncharacterized protein</fullName>
    </submittedName>
</protein>
<reference evidence="2" key="1">
    <citation type="submission" date="2021-12" db="EMBL/GenBank/DDBJ databases">
        <authorList>
            <person name="King R."/>
        </authorList>
    </citation>
    <scope>NUCLEOTIDE SEQUENCE</scope>
</reference>
<accession>A0A9P0F9B4</accession>
<feature type="region of interest" description="Disordered" evidence="1">
    <location>
        <begin position="190"/>
        <end position="210"/>
    </location>
</feature>
<evidence type="ECO:0000313" key="2">
    <source>
        <dbReference type="EMBL" id="CAH0395266.1"/>
    </source>
</evidence>
<evidence type="ECO:0000313" key="3">
    <source>
        <dbReference type="Proteomes" id="UP001152759"/>
    </source>
</evidence>
<organism evidence="2 3">
    <name type="scientific">Bemisia tabaci</name>
    <name type="common">Sweetpotato whitefly</name>
    <name type="synonym">Aleurodes tabaci</name>
    <dbReference type="NCBI Taxonomy" id="7038"/>
    <lineage>
        <taxon>Eukaryota</taxon>
        <taxon>Metazoa</taxon>
        <taxon>Ecdysozoa</taxon>
        <taxon>Arthropoda</taxon>
        <taxon>Hexapoda</taxon>
        <taxon>Insecta</taxon>
        <taxon>Pterygota</taxon>
        <taxon>Neoptera</taxon>
        <taxon>Paraneoptera</taxon>
        <taxon>Hemiptera</taxon>
        <taxon>Sternorrhyncha</taxon>
        <taxon>Aleyrodoidea</taxon>
        <taxon>Aleyrodidae</taxon>
        <taxon>Aleyrodinae</taxon>
        <taxon>Bemisia</taxon>
    </lineage>
</organism>
<sequence>MQRNDVNILFQKAVNFSRSHKPPPSYTWIVPRRSPHATSPLPAQPTSSRQKLRTFSFATYARQFGLSIGRNRKGLYQPRKPAKPKVSNGLPANAGNMVKPKAAAFTVERQFLQLVPPEILAHAPPIIQYEADRSFHPQICASCGRCRNLCHCNSPPARCTHRFCSCRSPMMKPPEVILFQSTTTPATDSVWNRGESCGGSSATSGHLPAH</sequence>